<reference evidence="6" key="1">
    <citation type="submission" date="2011-02" db="EMBL/GenBank/DDBJ databases">
        <title>The complete genome of Planctomyces brasiliensis DSM 5305.</title>
        <authorList>
            <person name="Lucas S."/>
            <person name="Copeland A."/>
            <person name="Lapidus A."/>
            <person name="Bruce D."/>
            <person name="Goodwin L."/>
            <person name="Pitluck S."/>
            <person name="Kyrpides N."/>
            <person name="Mavromatis K."/>
            <person name="Pagani I."/>
            <person name="Ivanova N."/>
            <person name="Ovchinnikova G."/>
            <person name="Lu M."/>
            <person name="Detter J.C."/>
            <person name="Han C."/>
            <person name="Land M."/>
            <person name="Hauser L."/>
            <person name="Markowitz V."/>
            <person name="Cheng J.-F."/>
            <person name="Hugenholtz P."/>
            <person name="Woyke T."/>
            <person name="Wu D."/>
            <person name="Tindall B."/>
            <person name="Pomrenke H.G."/>
            <person name="Brambilla E."/>
            <person name="Klenk H.-P."/>
            <person name="Eisen J.A."/>
        </authorList>
    </citation>
    <scope>NUCLEOTIDE SEQUENCE [LARGE SCALE GENOMIC DNA]</scope>
    <source>
        <strain evidence="6">ATCC 49424 / DSM 5305 / JCM 21570 / NBRC 103401 / IFAM 1448</strain>
    </source>
</reference>
<dbReference type="STRING" id="756272.Plabr_3596"/>
<dbReference type="RefSeq" id="WP_013629912.1">
    <property type="nucleotide sequence ID" value="NC_015174.1"/>
</dbReference>
<keyword evidence="2" id="KW-1015">Disulfide bond</keyword>
<dbReference type="InterPro" id="IPR013320">
    <property type="entry name" value="ConA-like_dom_sf"/>
</dbReference>
<dbReference type="Pfam" id="PF13385">
    <property type="entry name" value="Laminin_G_3"/>
    <property type="match status" value="1"/>
</dbReference>
<evidence type="ECO:0000259" key="4">
    <source>
        <dbReference type="SMART" id="SM00560"/>
    </source>
</evidence>
<dbReference type="GO" id="GO:0009055">
    <property type="term" value="F:electron transfer activity"/>
    <property type="evidence" value="ECO:0007669"/>
    <property type="project" value="InterPro"/>
</dbReference>
<dbReference type="EMBL" id="CP002546">
    <property type="protein sequence ID" value="ADY61193.1"/>
    <property type="molecule type" value="Genomic_DNA"/>
</dbReference>
<gene>
    <name evidence="5" type="ordered locus">Plabr_3596</name>
</gene>
<dbReference type="Proteomes" id="UP000006860">
    <property type="component" value="Chromosome"/>
</dbReference>
<evidence type="ECO:0000256" key="3">
    <source>
        <dbReference type="SAM" id="SignalP"/>
    </source>
</evidence>
<protein>
    <recommendedName>
        <fullName evidence="4">LamG-like jellyroll fold domain-containing protein</fullName>
    </recommendedName>
</protein>
<dbReference type="Gene3D" id="2.60.120.200">
    <property type="match status" value="1"/>
</dbReference>
<dbReference type="PANTHER" id="PTHR35889">
    <property type="entry name" value="CYCLOINULO-OLIGOSACCHARIDE FRUCTANOTRANSFERASE-RELATED"/>
    <property type="match status" value="1"/>
</dbReference>
<dbReference type="eggNOG" id="COG2010">
    <property type="taxonomic scope" value="Bacteria"/>
</dbReference>
<evidence type="ECO:0000313" key="5">
    <source>
        <dbReference type="EMBL" id="ADY61193.1"/>
    </source>
</evidence>
<dbReference type="SUPFAM" id="SSF49899">
    <property type="entry name" value="Concanavalin A-like lectins/glucanases"/>
    <property type="match status" value="1"/>
</dbReference>
<dbReference type="InterPro" id="IPR022655">
    <property type="entry name" value="DUF1553"/>
</dbReference>
<dbReference type="GO" id="GO:0020037">
    <property type="term" value="F:heme binding"/>
    <property type="evidence" value="ECO:0007669"/>
    <property type="project" value="InterPro"/>
</dbReference>
<dbReference type="InterPro" id="IPR011429">
    <property type="entry name" value="Cyt_c_Planctomycete-type"/>
</dbReference>
<dbReference type="InterPro" id="IPR011444">
    <property type="entry name" value="DUF1549"/>
</dbReference>
<keyword evidence="6" id="KW-1185">Reference proteome</keyword>
<dbReference type="Pfam" id="PF07583">
    <property type="entry name" value="PSCyt2"/>
    <property type="match status" value="1"/>
</dbReference>
<proteinExistence type="predicted"/>
<dbReference type="SMART" id="SM00560">
    <property type="entry name" value="LamGL"/>
    <property type="match status" value="1"/>
</dbReference>
<feature type="signal peptide" evidence="3">
    <location>
        <begin position="1"/>
        <end position="28"/>
    </location>
</feature>
<dbReference type="SUPFAM" id="SSF46626">
    <property type="entry name" value="Cytochrome c"/>
    <property type="match status" value="1"/>
</dbReference>
<accession>F0SQ16</accession>
<dbReference type="Pfam" id="PF07587">
    <property type="entry name" value="PSD1"/>
    <property type="match status" value="1"/>
</dbReference>
<feature type="chain" id="PRO_5003260798" description="LamG-like jellyroll fold domain-containing protein" evidence="3">
    <location>
        <begin position="29"/>
        <end position="1064"/>
    </location>
</feature>
<organism evidence="5 6">
    <name type="scientific">Rubinisphaera brasiliensis (strain ATCC 49424 / DSM 5305 / JCM 21570 / IAM 15109 / NBRC 103401 / IFAM 1448)</name>
    <name type="common">Planctomyces brasiliensis</name>
    <dbReference type="NCBI Taxonomy" id="756272"/>
    <lineage>
        <taxon>Bacteria</taxon>
        <taxon>Pseudomonadati</taxon>
        <taxon>Planctomycetota</taxon>
        <taxon>Planctomycetia</taxon>
        <taxon>Planctomycetales</taxon>
        <taxon>Planctomycetaceae</taxon>
        <taxon>Rubinisphaera</taxon>
    </lineage>
</organism>
<feature type="domain" description="LamG-like jellyroll fold" evidence="4">
    <location>
        <begin position="499"/>
        <end position="638"/>
    </location>
</feature>
<keyword evidence="1 3" id="KW-0732">Signal</keyword>
<dbReference type="Gene3D" id="1.10.760.10">
    <property type="entry name" value="Cytochrome c-like domain"/>
    <property type="match status" value="1"/>
</dbReference>
<evidence type="ECO:0000256" key="2">
    <source>
        <dbReference type="ARBA" id="ARBA00023157"/>
    </source>
</evidence>
<dbReference type="InterPro" id="IPR036909">
    <property type="entry name" value="Cyt_c-like_dom_sf"/>
</dbReference>
<evidence type="ECO:0000313" key="6">
    <source>
        <dbReference type="Proteomes" id="UP000006860"/>
    </source>
</evidence>
<evidence type="ECO:0000256" key="1">
    <source>
        <dbReference type="ARBA" id="ARBA00022729"/>
    </source>
</evidence>
<dbReference type="HOGENOM" id="CLU_005632_1_0_0"/>
<dbReference type="Pfam" id="PF07635">
    <property type="entry name" value="PSCyt1"/>
    <property type="match status" value="1"/>
</dbReference>
<dbReference type="InterPro" id="IPR006558">
    <property type="entry name" value="LamG-like"/>
</dbReference>
<dbReference type="OrthoDB" id="127107at2"/>
<dbReference type="AlphaFoldDB" id="F0SQ16"/>
<name>F0SQ16_RUBBR</name>
<dbReference type="KEGG" id="pbs:Plabr_3596"/>
<dbReference type="PANTHER" id="PTHR35889:SF3">
    <property type="entry name" value="F-BOX DOMAIN-CONTAINING PROTEIN"/>
    <property type="match status" value="1"/>
</dbReference>
<sequence length="1064" mass="118364">MKNSVVDSAVLCAVLAIFCVTEASPLLAESPVASPDFTRDVRPLLSEYCFHCHGPEEEGRKAELRLDDRASAVEMAAIIPGDPAASELIRRIRSHEEYEVMPPPESKKAMSPEQIAILERWIAAGAEYEAHWAFVKPEKQDPPQAESANWGSNAIDAFVLHSLQEQGLTPSPEAARAVLIRRVSYDLTGLPPSLEELQRFQNMPAASWYEQMVDYFLAKPAFGERMALAWMDAARYGDTSVFHADGPRDMWPWRDWVIESYNSNKPFNEFTVEQIAGDLLPDASPQQLIASGFHRNNATTDEGGAIAEEYRVEYVVDRVKTTANVWLGISMECAQCHSHKYDPISQEEYYGFYAFFNQTTDPGMQTRRGNQVPVVNVPDAELDPQIAAAEAEVKQLKRKYEARVSAIEEPFQEWLKEATAEAKAGKGSEPPSDFAVHFPLDETEGKQVLGQSNLPAAAELKGEVAGKPNWTTGRNAGGFETSNKNFLNLGNVGNFDHNEAVSYGLWMKPKGKPGGAPLAKMNEGNKHRGWDLFFTGDRASVHIIHSWPDKAIKVTTKSNVPGDKWTHLFATYDGSGKAAGVKIYVNGESQPLDINNDSLAGQTTVSEVHLKAGGRHQSSPFTGQVDDVRIYPRVLTEAEIRQLADADPIAPLLLTDPAERTDEQTEQLRKHYLAAIDKQAIALNGQQQKVQKRLEGLKKKIVTCMVMKEQDKPRETYVLMRGHYASPDENRPVDPSVPSVFPPLPEDAPKNRLGLARWLVHPDHPLTARVTVNRYWMMLFGRGLVSTAMDFGSQGAFPTHPELLDWLAVDFVESGWDIKRMLKQMIMSATYRQSSLASAELVGRDAENELLARGPRFRLQGEMIRDTALAVSGLLVEEVGGPGVKPYQPAGLWNEVSLSANVRFKRDDGEKLYRKSMYIYWKRSAPHPGMVIFDAPTRESCTVQRPRTNTPLQALYTLNDEQFVEAGRKLAERMMREGGPTNPEKIRFAYLLLTAQEPSHRALAALEELFRGEQATYTANPQAAQELLGIGEAGRDESLPVADLAAWTIVANVLLNMDAALVRY</sequence>